<evidence type="ECO:0000256" key="1">
    <source>
        <dbReference type="SAM" id="Coils"/>
    </source>
</evidence>
<feature type="region of interest" description="Disordered" evidence="2">
    <location>
        <begin position="1"/>
        <end position="25"/>
    </location>
</feature>
<dbReference type="Proteomes" id="UP001348773">
    <property type="component" value="Segment"/>
</dbReference>
<evidence type="ECO:0000313" key="3">
    <source>
        <dbReference type="EMBL" id="WVX87994.1"/>
    </source>
</evidence>
<feature type="coiled-coil region" evidence="1">
    <location>
        <begin position="35"/>
        <end position="94"/>
    </location>
</feature>
<name>A0ABZ2CSC6_9CAUD</name>
<evidence type="ECO:0000313" key="4">
    <source>
        <dbReference type="Proteomes" id="UP001348773"/>
    </source>
</evidence>
<feature type="compositionally biased region" description="Basic and acidic residues" evidence="2">
    <location>
        <begin position="1"/>
        <end position="19"/>
    </location>
</feature>
<gene>
    <name evidence="3" type="primary">6</name>
    <name evidence="3" type="ORF">SEA_TFORTROY_6</name>
</gene>
<feature type="region of interest" description="Disordered" evidence="2">
    <location>
        <begin position="133"/>
        <end position="186"/>
    </location>
</feature>
<sequence>MADTEKTTTEAQAKPEDGKAPWGDDFDAERAWKLVQNLRAERDGLKTKLADVERERDTLATEKDSVATEGQSELQKLQARLDQIEKEAKQKDRDLALQKVLRNHPDLEEFADLLTGDTEEELAAKAERLAAIGKAKKADDADAPKDGEKDGTPALPGKPQPNLTPGHGGEDTTPFDPTAIALAARR</sequence>
<dbReference type="EMBL" id="PP208923">
    <property type="protein sequence ID" value="WVX87994.1"/>
    <property type="molecule type" value="Genomic_DNA"/>
</dbReference>
<proteinExistence type="predicted"/>
<evidence type="ECO:0000256" key="2">
    <source>
        <dbReference type="SAM" id="MobiDB-lite"/>
    </source>
</evidence>
<keyword evidence="1" id="KW-0175">Coiled coil</keyword>
<protein>
    <submittedName>
        <fullName evidence="3">Scaffolding protein</fullName>
    </submittedName>
</protein>
<keyword evidence="4" id="KW-1185">Reference proteome</keyword>
<feature type="compositionally biased region" description="Basic and acidic residues" evidence="2">
    <location>
        <begin position="136"/>
        <end position="151"/>
    </location>
</feature>
<reference evidence="3 4" key="1">
    <citation type="submission" date="2024-01" db="EMBL/GenBank/DDBJ databases">
        <authorList>
            <person name="Hatashita A.H."/>
            <person name="Torres-Espinosa M.A."/>
            <person name="Pham B."/>
            <person name="Scavetti A.M."/>
            <person name="West-Szucs J."/>
            <person name="Mao X."/>
            <person name="Saha A."/>
            <person name="Bartolome A.S."/>
            <person name="Rodriguez S.T."/>
            <person name="Vazquez G.A."/>
            <person name="Chang J.C."/>
            <person name="Sun X."/>
            <person name="Fields B."/>
            <person name="Taylor A."/>
            <person name="Mendoza A.Marie."/>
            <person name="Canio N.Luke."/>
            <person name="Parikh H."/>
            <person name="Kapinos A."/>
            <person name="Zorawik M."/>
            <person name="Garza D.R."/>
            <person name="Reddi K."/>
            <person name="Freise A.C."/>
            <person name="Garcia-Vedrenne A.E."/>
            <person name="Garlena R.A."/>
            <person name="Russell D.A."/>
            <person name="Jacobs-Sera D."/>
            <person name="Hatfull G.F."/>
        </authorList>
    </citation>
    <scope>NUCLEOTIDE SEQUENCE [LARGE SCALE GENOMIC DNA]</scope>
</reference>
<organism evidence="3 4">
    <name type="scientific">Arthrobacter phage TforTroy</name>
    <dbReference type="NCBI Taxonomy" id="3118973"/>
    <lineage>
        <taxon>Viruses</taxon>
        <taxon>Duplodnaviria</taxon>
        <taxon>Heunggongvirae</taxon>
        <taxon>Uroviricota</taxon>
        <taxon>Caudoviricetes</taxon>
        <taxon>Casidaviridae</taxon>
        <taxon>Yangvirus</taxon>
        <taxon>Yangvirus tfortroy</taxon>
    </lineage>
</organism>
<accession>A0ABZ2CSC6</accession>